<feature type="domain" description="Iminophenyl-pyruvate dimer synthase" evidence="2">
    <location>
        <begin position="72"/>
        <end position="288"/>
    </location>
</feature>
<dbReference type="OrthoDB" id="9795032at2"/>
<dbReference type="InterPro" id="IPR009078">
    <property type="entry name" value="Ferritin-like_SF"/>
</dbReference>
<organism evidence="3 4">
    <name type="scientific">Paraburkholderia aspalathi</name>
    <dbReference type="NCBI Taxonomy" id="1324617"/>
    <lineage>
        <taxon>Bacteria</taxon>
        <taxon>Pseudomonadati</taxon>
        <taxon>Pseudomonadota</taxon>
        <taxon>Betaproteobacteria</taxon>
        <taxon>Burkholderiales</taxon>
        <taxon>Burkholderiaceae</taxon>
        <taxon>Paraburkholderia</taxon>
    </lineage>
</organism>
<proteinExistence type="predicted"/>
<dbReference type="InterPro" id="IPR026820">
    <property type="entry name" value="VioB/RebD_dom"/>
</dbReference>
<dbReference type="Pfam" id="PF12902">
    <property type="entry name" value="Ferritin-like"/>
    <property type="match status" value="1"/>
</dbReference>
<reference evidence="3 4" key="1">
    <citation type="submission" date="2016-10" db="EMBL/GenBank/DDBJ databases">
        <authorList>
            <person name="de Groot N.N."/>
        </authorList>
    </citation>
    <scope>NUCLEOTIDE SEQUENCE [LARGE SCALE GENOMIC DNA]</scope>
    <source>
        <strain evidence="3 4">LMG 27731</strain>
    </source>
</reference>
<dbReference type="AlphaFoldDB" id="A0A1I7EP20"/>
<sequence>MKLIEQIRLLDDYKESKARSAYDPEHSELPPSLPQPGLDAIIPTLARSFRDLAEAIGSTSFEADRADLLRDLQQALLLEHATIPPYLTALYTLAPNSSWQALEVLRSVAVEEMLHLTLVANVINALGGTPRTDEAAFMPDYPSPLPFDIDGIVVNLYGFSREAVEQGCTIERPSSIRPDVLFAAKPADGSMTIGEFYLRIEGKLRALVERYGEALVFSGHPSRQVTADYYYDGAGAAFAVTGIVSALLALETIRNQGEGVTDRIWTGNREQFKGFPEVAHYFRFSELLAGRQYQWNDTVETGPRGAPFEVDWSAAIPVKPNCKLADFRHAPELHESAAAFNVAYWDFLRMIQRAFDGEPGLLQQGIGCMFRLKDLFQRLVNTPLPDDPQGRHAAPTFEYAPPSVSAAR</sequence>
<evidence type="ECO:0000256" key="1">
    <source>
        <dbReference type="SAM" id="MobiDB-lite"/>
    </source>
</evidence>
<evidence type="ECO:0000259" key="2">
    <source>
        <dbReference type="Pfam" id="PF12902"/>
    </source>
</evidence>
<gene>
    <name evidence="3" type="ORF">SAMN05192563_103965</name>
</gene>
<dbReference type="PANTHER" id="PTHR34400:SF4">
    <property type="entry name" value="MEMBRANE PROTEIN"/>
    <property type="match status" value="1"/>
</dbReference>
<dbReference type="PANTHER" id="PTHR34400">
    <property type="match status" value="1"/>
</dbReference>
<dbReference type="Gene3D" id="1.20.1260.10">
    <property type="match status" value="1"/>
</dbReference>
<dbReference type="RefSeq" id="WP_093645543.1">
    <property type="nucleotide sequence ID" value="NZ_FPBH01000039.1"/>
</dbReference>
<evidence type="ECO:0000313" key="4">
    <source>
        <dbReference type="Proteomes" id="UP000198844"/>
    </source>
</evidence>
<dbReference type="Proteomes" id="UP000198844">
    <property type="component" value="Unassembled WGS sequence"/>
</dbReference>
<dbReference type="InterPro" id="IPR012347">
    <property type="entry name" value="Ferritin-like"/>
</dbReference>
<name>A0A1I7EP20_9BURK</name>
<evidence type="ECO:0000313" key="3">
    <source>
        <dbReference type="EMBL" id="SFU25661.1"/>
    </source>
</evidence>
<dbReference type="CDD" id="cd00657">
    <property type="entry name" value="Ferritin_like"/>
    <property type="match status" value="1"/>
</dbReference>
<dbReference type="SUPFAM" id="SSF47240">
    <property type="entry name" value="Ferritin-like"/>
    <property type="match status" value="1"/>
</dbReference>
<dbReference type="EMBL" id="FPBH01000039">
    <property type="protein sequence ID" value="SFU25661.1"/>
    <property type="molecule type" value="Genomic_DNA"/>
</dbReference>
<protein>
    <submittedName>
        <fullName evidence="3">Ferritin-like</fullName>
    </submittedName>
</protein>
<feature type="region of interest" description="Disordered" evidence="1">
    <location>
        <begin position="385"/>
        <end position="408"/>
    </location>
</feature>
<accession>A0A1I7EP20</accession>